<dbReference type="EMBL" id="RCMK01000686">
    <property type="protein sequence ID" value="KAG2916187.1"/>
    <property type="molecule type" value="Genomic_DNA"/>
</dbReference>
<proteinExistence type="predicted"/>
<organism evidence="1 2">
    <name type="scientific">Phytophthora cactorum</name>
    <dbReference type="NCBI Taxonomy" id="29920"/>
    <lineage>
        <taxon>Eukaryota</taxon>
        <taxon>Sar</taxon>
        <taxon>Stramenopiles</taxon>
        <taxon>Oomycota</taxon>
        <taxon>Peronosporomycetes</taxon>
        <taxon>Peronosporales</taxon>
        <taxon>Peronosporaceae</taxon>
        <taxon>Phytophthora</taxon>
    </lineage>
</organism>
<reference evidence="1" key="1">
    <citation type="submission" date="2018-10" db="EMBL/GenBank/DDBJ databases">
        <title>Effector identification in a new, highly contiguous assembly of the strawberry crown rot pathogen Phytophthora cactorum.</title>
        <authorList>
            <person name="Armitage A.D."/>
            <person name="Nellist C.F."/>
            <person name="Bates H."/>
            <person name="Vickerstaff R.J."/>
            <person name="Harrison R.J."/>
        </authorList>
    </citation>
    <scope>NUCLEOTIDE SEQUENCE</scope>
    <source>
        <strain evidence="1">4040</strain>
    </source>
</reference>
<comment type="caution">
    <text evidence="1">The sequence shown here is derived from an EMBL/GenBank/DDBJ whole genome shotgun (WGS) entry which is preliminary data.</text>
</comment>
<dbReference type="AlphaFoldDB" id="A0A8T1KMB9"/>
<protein>
    <submittedName>
        <fullName evidence="1">Uncharacterized protein</fullName>
    </submittedName>
</protein>
<gene>
    <name evidence="1" type="ORF">PC117_g17801</name>
</gene>
<accession>A0A8T1KMB9</accession>
<name>A0A8T1KMB9_9STRA</name>
<dbReference type="Proteomes" id="UP000736787">
    <property type="component" value="Unassembled WGS sequence"/>
</dbReference>
<sequence>MRLRQRLKITCPEYDDPVTAVSELVGDEDEGDSALMPGVCIQSIIWRWRTCMPRSLVVSILLVD</sequence>
<evidence type="ECO:0000313" key="2">
    <source>
        <dbReference type="Proteomes" id="UP000736787"/>
    </source>
</evidence>
<evidence type="ECO:0000313" key="1">
    <source>
        <dbReference type="EMBL" id="KAG2916187.1"/>
    </source>
</evidence>